<comment type="subcellular location">
    <subcellularLocation>
        <location evidence="1">Virion</location>
    </subcellularLocation>
</comment>
<dbReference type="Gene3D" id="2.60.169.10">
    <property type="entry name" value="Microviridae F protein"/>
    <property type="match status" value="2"/>
</dbReference>
<evidence type="ECO:0000256" key="3">
    <source>
        <dbReference type="ARBA" id="ARBA00022431"/>
    </source>
</evidence>
<keyword evidence="3" id="KW-1140">T=1 icosahedral capsid protein</keyword>
<dbReference type="InterPro" id="IPR016184">
    <property type="entry name" value="Capsid/spike_ssDNA_virus"/>
</dbReference>
<dbReference type="GO" id="GO:0005198">
    <property type="term" value="F:structural molecule activity"/>
    <property type="evidence" value="ECO:0007669"/>
    <property type="project" value="InterPro"/>
</dbReference>
<name>A0AAU8AZ58_9VIRU</name>
<comment type="similarity">
    <text evidence="2">Belongs to the microviridae F protein family.</text>
</comment>
<evidence type="ECO:0000256" key="5">
    <source>
        <dbReference type="ARBA" id="ARBA00022844"/>
    </source>
</evidence>
<evidence type="ECO:0000256" key="4">
    <source>
        <dbReference type="ARBA" id="ARBA00022561"/>
    </source>
</evidence>
<reference evidence="7" key="1">
    <citation type="submission" date="2024-03" db="EMBL/GenBank/DDBJ databases">
        <title>Diverse circular DNA viruses in blood, oral, and fecal samples of captive lemurs.</title>
        <authorList>
            <person name="Paietta E.N."/>
            <person name="Kraberger S."/>
            <person name="Lund M.C."/>
            <person name="Custer J.M."/>
            <person name="Vargas K.M."/>
            <person name="Ehmke E.E."/>
            <person name="Yoder A.D."/>
            <person name="Varsani A."/>
        </authorList>
    </citation>
    <scope>NUCLEOTIDE SEQUENCE</scope>
    <source>
        <strain evidence="7">Duke_24FS_49</strain>
    </source>
</reference>
<organism evidence="7">
    <name type="scientific">Dulem virus 230</name>
    <dbReference type="NCBI Taxonomy" id="3145707"/>
    <lineage>
        <taxon>Viruses</taxon>
        <taxon>Monodnaviria</taxon>
        <taxon>Sangervirae</taxon>
        <taxon>Phixviricota</taxon>
        <taxon>Malgrandaviricetes</taxon>
        <taxon>Petitvirales</taxon>
        <taxon>Microviridae</taxon>
        <taxon>Microvirus</taxon>
    </lineage>
</organism>
<sequence length="667" mass="75073">MNPSESRVSTAQGAGLINQSGLNNPATMNRESYNTFNKSRVRLGTQRFNQVMPIYCESGLEGDVLRLRTSHDLRTYTLKSPLLSSLTMHRSFFQVPWSSICPNTWELLYRIPVKGEDIDFDTVLPRVTVGKLIDFFSSGISYLASNVSRVPVNIDFFACCWSIFSRASLLKGLGVTLPFEEYGDKLKSAVVEYFKADTENDYDLDFVDRDLKMHKLTHCSTRTVGEIYNFLDDYVDFAAQKMNYNSNLPSGVTPTFQPQFWEDMSTFFSDSPLGSPSSWTGSTRSINLMPVIAYQQILAQFYSNSHVDDVYSAKMWSQVMLSNIQTCLSSVNSYEATFDCNGVAYEYDAFGGQSLGLLLTYLSPNQGGSSVDPYKFAMSRCVIGLFRIGRSMRFGDYFTSARTQPLAVGDVSIDAASGKVSAIDTNKAMWMQRLLNAVNRAPQSIYSYIRSIAGVSPAREEPRPNFISSESFNVGNMEVENTSDNQGNIVTLLRNSESRFIFEAFIDEPSFVIGVNTFSVQYVYPHATPKIFYMKERLEWFNSFMQHTGDQSLDLAEMTTPLLPADYEDAVFGYQLRYAEFKNAVSQALGGFIDGSLPSWALIYDDATADASHNVLSEQFIRNTNSDFDKLYSSLTGDNDSNRFHFIYSIYFDNPTNSKQQAYPSLI</sequence>
<dbReference type="Pfam" id="PF02305">
    <property type="entry name" value="Phage_F"/>
    <property type="match status" value="1"/>
</dbReference>
<keyword evidence="4" id="KW-0167">Capsid protein</keyword>
<evidence type="ECO:0000256" key="2">
    <source>
        <dbReference type="ARBA" id="ARBA00009963"/>
    </source>
</evidence>
<protein>
    <submittedName>
        <fullName evidence="7">Major capsid protein</fullName>
    </submittedName>
</protein>
<dbReference type="GO" id="GO:0039615">
    <property type="term" value="C:T=1 icosahedral viral capsid"/>
    <property type="evidence" value="ECO:0007669"/>
    <property type="project" value="UniProtKB-KW"/>
</dbReference>
<keyword evidence="5" id="KW-0946">Virion</keyword>
<dbReference type="InterPro" id="IPR037002">
    <property type="entry name" value="Microviridae_protein_F_sf"/>
</dbReference>
<evidence type="ECO:0000313" key="7">
    <source>
        <dbReference type="EMBL" id="XCD05227.1"/>
    </source>
</evidence>
<proteinExistence type="inferred from homology"/>
<evidence type="ECO:0000256" key="1">
    <source>
        <dbReference type="ARBA" id="ARBA00004328"/>
    </source>
</evidence>
<feature type="region of interest" description="Disordered" evidence="6">
    <location>
        <begin position="1"/>
        <end position="30"/>
    </location>
</feature>
<dbReference type="EMBL" id="PP511532">
    <property type="protein sequence ID" value="XCD05227.1"/>
    <property type="molecule type" value="Genomic_DNA"/>
</dbReference>
<accession>A0AAU8AZ58</accession>
<dbReference type="InterPro" id="IPR003514">
    <property type="entry name" value="Microviridae_protein_F"/>
</dbReference>
<evidence type="ECO:0000256" key="6">
    <source>
        <dbReference type="SAM" id="MobiDB-lite"/>
    </source>
</evidence>
<dbReference type="SUPFAM" id="SSF88645">
    <property type="entry name" value="ssDNA viruses"/>
    <property type="match status" value="1"/>
</dbReference>